<comment type="caution">
    <text evidence="2">The sequence shown here is derived from an EMBL/GenBank/DDBJ whole genome shotgun (WGS) entry which is preliminary data.</text>
</comment>
<gene>
    <name evidence="2" type="ORF">H0E87_007689</name>
</gene>
<accession>A0A8T2YXI8</accession>
<dbReference type="AlphaFoldDB" id="A0A8T2YXI8"/>
<organism evidence="2 3">
    <name type="scientific">Populus deltoides</name>
    <name type="common">Eastern poplar</name>
    <name type="synonym">Eastern cottonwood</name>
    <dbReference type="NCBI Taxonomy" id="3696"/>
    <lineage>
        <taxon>Eukaryota</taxon>
        <taxon>Viridiplantae</taxon>
        <taxon>Streptophyta</taxon>
        <taxon>Embryophyta</taxon>
        <taxon>Tracheophyta</taxon>
        <taxon>Spermatophyta</taxon>
        <taxon>Magnoliopsida</taxon>
        <taxon>eudicotyledons</taxon>
        <taxon>Gunneridae</taxon>
        <taxon>Pentapetalae</taxon>
        <taxon>rosids</taxon>
        <taxon>fabids</taxon>
        <taxon>Malpighiales</taxon>
        <taxon>Salicaceae</taxon>
        <taxon>Saliceae</taxon>
        <taxon>Populus</taxon>
    </lineage>
</organism>
<name>A0A8T2YXI8_POPDE</name>
<feature type="non-terminal residue" evidence="2">
    <location>
        <position position="149"/>
    </location>
</feature>
<dbReference type="EMBL" id="JACEGQ020000004">
    <property type="protein sequence ID" value="KAH8509853.1"/>
    <property type="molecule type" value="Genomic_DNA"/>
</dbReference>
<evidence type="ECO:0000313" key="2">
    <source>
        <dbReference type="EMBL" id="KAH8509853.1"/>
    </source>
</evidence>
<protein>
    <submittedName>
        <fullName evidence="2">Uncharacterized protein</fullName>
    </submittedName>
</protein>
<feature type="region of interest" description="Disordered" evidence="1">
    <location>
        <begin position="118"/>
        <end position="149"/>
    </location>
</feature>
<keyword evidence="3" id="KW-1185">Reference proteome</keyword>
<reference evidence="2" key="1">
    <citation type="journal article" date="2021" name="J. Hered.">
        <title>Genome Assembly of Salicaceae Populus deltoides (Eastern Cottonwood) I-69 Based on Nanopore Sequencing and Hi-C Technologies.</title>
        <authorList>
            <person name="Bai S."/>
            <person name="Wu H."/>
            <person name="Zhang J."/>
            <person name="Pan Z."/>
            <person name="Zhao W."/>
            <person name="Li Z."/>
            <person name="Tong C."/>
        </authorList>
    </citation>
    <scope>NUCLEOTIDE SEQUENCE</scope>
    <source>
        <tissue evidence="2">Leaf</tissue>
    </source>
</reference>
<evidence type="ECO:0000256" key="1">
    <source>
        <dbReference type="SAM" id="MobiDB-lite"/>
    </source>
</evidence>
<feature type="compositionally biased region" description="Basic residues" evidence="1">
    <location>
        <begin position="126"/>
        <end position="135"/>
    </location>
</feature>
<dbReference type="Proteomes" id="UP000807159">
    <property type="component" value="Chromosome 4"/>
</dbReference>
<proteinExistence type="predicted"/>
<evidence type="ECO:0000313" key="3">
    <source>
        <dbReference type="Proteomes" id="UP000807159"/>
    </source>
</evidence>
<sequence>EMRGAVRFFGEEGRRLRCPTTVEEGPLLEADPLPMNKLLGVRAGRNGDGDRGDSWLAEAMWYGPASPLLRGRLGHSGKPRCGGACLVRKRGECGCARVRKKMKMESMGDGLYAGTKRGMGSGGCDRRRKQIKKGSVRSASFGGRVEETK</sequence>